<protein>
    <submittedName>
        <fullName evidence="2">Uncharacterized protein</fullName>
    </submittedName>
</protein>
<keyword evidence="3" id="KW-1185">Reference proteome</keyword>
<feature type="compositionally biased region" description="Low complexity" evidence="1">
    <location>
        <begin position="57"/>
        <end position="78"/>
    </location>
</feature>
<feature type="compositionally biased region" description="Low complexity" evidence="1">
    <location>
        <begin position="127"/>
        <end position="149"/>
    </location>
</feature>
<feature type="compositionally biased region" description="Low complexity" evidence="1">
    <location>
        <begin position="535"/>
        <end position="545"/>
    </location>
</feature>
<dbReference type="Proteomes" id="UP000218209">
    <property type="component" value="Unassembled WGS sequence"/>
</dbReference>
<evidence type="ECO:0000256" key="1">
    <source>
        <dbReference type="SAM" id="MobiDB-lite"/>
    </source>
</evidence>
<sequence>MPSRPPRGRAAAASAAAAAAVAGPAGSSSTPASSRPTRRAAPNAAASATPHKHRRLATPAATDVAATTGTPSPSAPTGARGGIATSARLATASMPSDTPDGTGDNWADGSRAGSGRRSPAGKHGSERSGTSSSCSSRSSASASTSNDSTPPSPRQSLGRRQRRSKTLKAIKRVVNEAQDWVADRILALEARLPTSAASAAVITEHVTASVTAQVAAIAAANHPVTGMSQSHVRSAVANAVQVPLLRGSYKVGVVRLLKRLHLAKEEDAVTPFFPESRRLANRWVRENFERVVYGTVLRYYKAQQLATPVPEIFTDKTSFVIDGQDDVDKAMVALLLNHLADGRSAARVAFYNEFGFFLLHEDVTVRIRLAFPDADEPLAAEAAGSAYFAYKTSRIVTPSGVQAAVNAAHVVEDSAQINGRVLAGEGCFIDQADAIIQCLTRSTTPTEPIALEIFAMSLRRAIATKSPMWKELVARDITTNTVGPCQWHLLMPRLSTRARLDLLLSTMTEAITGPLPAPDSAALATDSESEKDAVMKAAGAAAPRAEGPDDW</sequence>
<feature type="region of interest" description="Disordered" evidence="1">
    <location>
        <begin position="515"/>
        <end position="551"/>
    </location>
</feature>
<gene>
    <name evidence="2" type="ORF">BU14_0068s0032</name>
</gene>
<name>A0A1X6PGF0_PORUM</name>
<dbReference type="EMBL" id="KV918784">
    <property type="protein sequence ID" value="OSX79937.1"/>
    <property type="molecule type" value="Genomic_DNA"/>
</dbReference>
<feature type="compositionally biased region" description="Low complexity" evidence="1">
    <location>
        <begin position="20"/>
        <end position="49"/>
    </location>
</feature>
<dbReference type="AlphaFoldDB" id="A0A1X6PGF0"/>
<proteinExistence type="predicted"/>
<evidence type="ECO:0000313" key="3">
    <source>
        <dbReference type="Proteomes" id="UP000218209"/>
    </source>
</evidence>
<evidence type="ECO:0000313" key="2">
    <source>
        <dbReference type="EMBL" id="OSX79937.1"/>
    </source>
</evidence>
<feature type="region of interest" description="Disordered" evidence="1">
    <location>
        <begin position="20"/>
        <end position="165"/>
    </location>
</feature>
<organism evidence="2 3">
    <name type="scientific">Porphyra umbilicalis</name>
    <name type="common">Purple laver</name>
    <name type="synonym">Red alga</name>
    <dbReference type="NCBI Taxonomy" id="2786"/>
    <lineage>
        <taxon>Eukaryota</taxon>
        <taxon>Rhodophyta</taxon>
        <taxon>Bangiophyceae</taxon>
        <taxon>Bangiales</taxon>
        <taxon>Bangiaceae</taxon>
        <taxon>Porphyra</taxon>
    </lineage>
</organism>
<accession>A0A1X6PGF0</accession>
<reference evidence="2 3" key="1">
    <citation type="submission" date="2017-03" db="EMBL/GenBank/DDBJ databases">
        <title>WGS assembly of Porphyra umbilicalis.</title>
        <authorList>
            <person name="Brawley S.H."/>
            <person name="Blouin N.A."/>
            <person name="Ficko-Blean E."/>
            <person name="Wheeler G.L."/>
            <person name="Lohr M."/>
            <person name="Goodson H.V."/>
            <person name="Jenkins J.W."/>
            <person name="Blaby-Haas C.E."/>
            <person name="Helliwell K.E."/>
            <person name="Chan C."/>
            <person name="Marriage T."/>
            <person name="Bhattacharya D."/>
            <person name="Klein A.S."/>
            <person name="Badis Y."/>
            <person name="Brodie J."/>
            <person name="Cao Y."/>
            <person name="Collen J."/>
            <person name="Dittami S.M."/>
            <person name="Gachon C.M."/>
            <person name="Green B.R."/>
            <person name="Karpowicz S."/>
            <person name="Kim J.W."/>
            <person name="Kudahl U."/>
            <person name="Lin S."/>
            <person name="Michel G."/>
            <person name="Mittag M."/>
            <person name="Olson B.J."/>
            <person name="Pangilinan J."/>
            <person name="Peng Y."/>
            <person name="Qiu H."/>
            <person name="Shu S."/>
            <person name="Singer J.T."/>
            <person name="Smith A.G."/>
            <person name="Sprecher B.N."/>
            <person name="Wagner V."/>
            <person name="Wang W."/>
            <person name="Wang Z.-Y."/>
            <person name="Yan J."/>
            <person name="Yarish C."/>
            <person name="Zoeuner-Riek S."/>
            <person name="Zhuang Y."/>
            <person name="Zou Y."/>
            <person name="Lindquist E.A."/>
            <person name="Grimwood J."/>
            <person name="Barry K."/>
            <person name="Rokhsar D.S."/>
            <person name="Schmutz J."/>
            <person name="Stiller J.W."/>
            <person name="Grossman A.R."/>
            <person name="Prochnik S.E."/>
        </authorList>
    </citation>
    <scope>NUCLEOTIDE SEQUENCE [LARGE SCALE GENOMIC DNA]</scope>
    <source>
        <strain evidence="2">4086291</strain>
    </source>
</reference>